<feature type="compositionally biased region" description="Low complexity" evidence="1">
    <location>
        <begin position="128"/>
        <end position="150"/>
    </location>
</feature>
<evidence type="ECO:0000313" key="3">
    <source>
        <dbReference type="EMBL" id="PTB34941.1"/>
    </source>
</evidence>
<proteinExistence type="predicted"/>
<feature type="domain" description="BRCT" evidence="2">
    <location>
        <begin position="1"/>
        <end position="105"/>
    </location>
</feature>
<evidence type="ECO:0000259" key="2">
    <source>
        <dbReference type="PROSITE" id="PS50172"/>
    </source>
</evidence>
<dbReference type="SUPFAM" id="SSF52113">
    <property type="entry name" value="BRCT domain"/>
    <property type="match status" value="1"/>
</dbReference>
<dbReference type="InterPro" id="IPR036420">
    <property type="entry name" value="BRCT_dom_sf"/>
</dbReference>
<sequence length="427" mass="48072">MAFNPVIALSGKFKETKGGKDQQIKQDNIATKLRAIGLTVFTAANLKAKPEDNNKWNIVVAGIIDPNKRGTINTAKDRHVPILNQKWLDDCLELGKAVDIKEEYLYDKPYNPPFNGGTDQSTSKHTDQSTSQDTDQSTSKNTDQSTSKNTDQSTSKNTDQSTSKNTDKSTRQDTDQNTGKDATQHPDIKMENVDEQLLLAEGPNRAETDPVRRKWYDAVKGGPWTITLAVHPADELNNTPKKRENYVMWIECIYSYYFVVTDPQPLIFVDEPQLRDAFLIPMKDYPIARDAYINAENYHVMVKSSPSALLRCPWEEFNIWQVAYNGRTCLVFGIPKGQTKLCVWTRTDMKTVYGSAQADENINGTLFALGHGDADEDGKMTKGALTKWKKKKRTATSGENKKRYNLRGHSAKLESKPMESVEESDSD</sequence>
<dbReference type="OrthoDB" id="5165998at2759"/>
<feature type="compositionally biased region" description="Polar residues" evidence="1">
    <location>
        <begin position="151"/>
        <end position="164"/>
    </location>
</feature>
<keyword evidence="4" id="KW-1185">Reference proteome</keyword>
<feature type="region of interest" description="Disordered" evidence="1">
    <location>
        <begin position="109"/>
        <end position="190"/>
    </location>
</feature>
<evidence type="ECO:0000256" key="1">
    <source>
        <dbReference type="SAM" id="MobiDB-lite"/>
    </source>
</evidence>
<feature type="region of interest" description="Disordered" evidence="1">
    <location>
        <begin position="378"/>
        <end position="427"/>
    </location>
</feature>
<reference evidence="3 4" key="1">
    <citation type="submission" date="2016-07" db="EMBL/GenBank/DDBJ databases">
        <title>Multiple horizontal gene transfer events from other fungi enriched the ability of initially mycotrophic Trichoderma (Ascomycota) to feed on dead plant biomass.</title>
        <authorList>
            <consortium name="DOE Joint Genome Institute"/>
            <person name="Aerts A."/>
            <person name="Atanasova L."/>
            <person name="Chenthamara K."/>
            <person name="Zhang J."/>
            <person name="Grujic M."/>
            <person name="Henrissat B."/>
            <person name="Kuo A."/>
            <person name="Salamov A."/>
            <person name="Lipzen A."/>
            <person name="Labutti K."/>
            <person name="Barry K."/>
            <person name="Miao Y."/>
            <person name="Rahimi M.J."/>
            <person name="Shen Q."/>
            <person name="Grigoriev I.V."/>
            <person name="Kubicek C.P."/>
            <person name="Druzhinina I.S."/>
        </authorList>
    </citation>
    <scope>NUCLEOTIDE SEQUENCE [LARGE SCALE GENOMIC DNA]</scope>
    <source>
        <strain evidence="3 4">CBS 433.97</strain>
    </source>
</reference>
<feature type="compositionally biased region" description="Basic and acidic residues" evidence="1">
    <location>
        <begin position="165"/>
        <end position="174"/>
    </location>
</feature>
<dbReference type="Proteomes" id="UP000240493">
    <property type="component" value="Unassembled WGS sequence"/>
</dbReference>
<dbReference type="AlphaFoldDB" id="A0A2T3YQT7"/>
<protein>
    <recommendedName>
        <fullName evidence="2">BRCT domain-containing protein</fullName>
    </recommendedName>
</protein>
<name>A0A2T3YQT7_TRIA4</name>
<dbReference type="InterPro" id="IPR001357">
    <property type="entry name" value="BRCT_dom"/>
</dbReference>
<gene>
    <name evidence="3" type="ORF">M441DRAFT_94172</name>
</gene>
<evidence type="ECO:0000313" key="4">
    <source>
        <dbReference type="Proteomes" id="UP000240493"/>
    </source>
</evidence>
<dbReference type="EMBL" id="KZ679287">
    <property type="protein sequence ID" value="PTB34941.1"/>
    <property type="molecule type" value="Genomic_DNA"/>
</dbReference>
<dbReference type="Gene3D" id="3.40.50.10190">
    <property type="entry name" value="BRCT domain"/>
    <property type="match status" value="1"/>
</dbReference>
<organism evidence="3 4">
    <name type="scientific">Trichoderma asperellum (strain ATCC 204424 / CBS 433.97 / NBRC 101777)</name>
    <dbReference type="NCBI Taxonomy" id="1042311"/>
    <lineage>
        <taxon>Eukaryota</taxon>
        <taxon>Fungi</taxon>
        <taxon>Dikarya</taxon>
        <taxon>Ascomycota</taxon>
        <taxon>Pezizomycotina</taxon>
        <taxon>Sordariomycetes</taxon>
        <taxon>Hypocreomycetidae</taxon>
        <taxon>Hypocreales</taxon>
        <taxon>Hypocreaceae</taxon>
        <taxon>Trichoderma</taxon>
    </lineage>
</organism>
<accession>A0A2T3YQT7</accession>
<dbReference type="PROSITE" id="PS50172">
    <property type="entry name" value="BRCT"/>
    <property type="match status" value="1"/>
</dbReference>
<dbReference type="STRING" id="1042311.A0A2T3YQT7"/>